<reference evidence="1" key="1">
    <citation type="submission" date="2016-04" db="EMBL/GenBank/DDBJ databases">
        <title>Fast-growing isolate from the root nodules of Vavilovia formosa.</title>
        <authorList>
            <person name="Kimeklis A."/>
            <person name="Safronova V."/>
            <person name="Belimov A."/>
            <person name="Andronov E."/>
        </authorList>
    </citation>
    <scope>NUCLEOTIDE SEQUENCE [LARGE SCALE GENOMIC DNA]</scope>
    <source>
        <strain evidence="1">Vaf-46</strain>
    </source>
</reference>
<accession>A0A179C0M3</accession>
<evidence type="ECO:0000313" key="1">
    <source>
        <dbReference type="EMBL" id="OAP96854.1"/>
    </source>
</evidence>
<dbReference type="Gene3D" id="3.90.1280.10">
    <property type="entry name" value="HSP33 redox switch-like"/>
    <property type="match status" value="1"/>
</dbReference>
<dbReference type="InterPro" id="IPR016154">
    <property type="entry name" value="Heat_shock_Hsp33_C"/>
</dbReference>
<protein>
    <submittedName>
        <fullName evidence="1">Uncharacterized protein</fullName>
    </submittedName>
</protein>
<comment type="caution">
    <text evidence="1">The sequence shown here is derived from an EMBL/GenBank/DDBJ whole genome shotgun (WGS) entry which is preliminary data.</text>
</comment>
<organism evidence="1">
    <name type="scientific">Rhizobium leguminosarum</name>
    <dbReference type="NCBI Taxonomy" id="384"/>
    <lineage>
        <taxon>Bacteria</taxon>
        <taxon>Pseudomonadati</taxon>
        <taxon>Pseudomonadota</taxon>
        <taxon>Alphaproteobacteria</taxon>
        <taxon>Hyphomicrobiales</taxon>
        <taxon>Rhizobiaceae</taxon>
        <taxon>Rhizobium/Agrobacterium group</taxon>
        <taxon>Rhizobium</taxon>
    </lineage>
</organism>
<dbReference type="SUPFAM" id="SSF118352">
    <property type="entry name" value="HSP33 redox switch-like"/>
    <property type="match status" value="1"/>
</dbReference>
<dbReference type="GO" id="GO:0005737">
    <property type="term" value="C:cytoplasm"/>
    <property type="evidence" value="ECO:0007669"/>
    <property type="project" value="InterPro"/>
</dbReference>
<dbReference type="GO" id="GO:0006457">
    <property type="term" value="P:protein folding"/>
    <property type="evidence" value="ECO:0007669"/>
    <property type="project" value="InterPro"/>
</dbReference>
<name>A0A179C0M3_RHILE</name>
<sequence>MPEMNNAKKLRGWSLRDAAEAGQLLEVTCQFCRTTYRFFPSDLLKLTTNVSLDRLACRFHCERCDRGDYMSLKVLQIWGSEFGNLKVRRLIKVTTVKKPIWEDGVL</sequence>
<dbReference type="EMBL" id="LWBS01000022">
    <property type="protein sequence ID" value="OAP96854.1"/>
    <property type="molecule type" value="Genomic_DNA"/>
</dbReference>
<dbReference type="AlphaFoldDB" id="A0A179C0M3"/>
<dbReference type="GO" id="GO:0051082">
    <property type="term" value="F:unfolded protein binding"/>
    <property type="evidence" value="ECO:0007669"/>
    <property type="project" value="InterPro"/>
</dbReference>
<gene>
    <name evidence="1" type="ORF">A4U53_11745</name>
</gene>
<proteinExistence type="predicted"/>